<evidence type="ECO:0000256" key="3">
    <source>
        <dbReference type="ARBA" id="ARBA00022490"/>
    </source>
</evidence>
<dbReference type="PANTHER" id="PTHR31661:SF1">
    <property type="entry name" value="CDAN1-INTERACTING NUCLEASE 1"/>
    <property type="match status" value="1"/>
</dbReference>
<dbReference type="Proteomes" id="UP000316726">
    <property type="component" value="Chromosome 4"/>
</dbReference>
<comment type="subcellular location">
    <subcellularLocation>
        <location evidence="2">Cytoplasm</location>
    </subcellularLocation>
    <subcellularLocation>
        <location evidence="1">Nucleus</location>
    </subcellularLocation>
</comment>
<dbReference type="GO" id="GO:0005737">
    <property type="term" value="C:cytoplasm"/>
    <property type="evidence" value="ECO:0007669"/>
    <property type="project" value="UniProtKB-SubCell"/>
</dbReference>
<evidence type="ECO:0000256" key="1">
    <source>
        <dbReference type="ARBA" id="ARBA00004123"/>
    </source>
</evidence>
<dbReference type="InterPro" id="IPR029404">
    <property type="entry name" value="CDIN1"/>
</dbReference>
<evidence type="ECO:0000256" key="5">
    <source>
        <dbReference type="ARBA" id="ARBA00023480"/>
    </source>
</evidence>
<organism evidence="6 7">
    <name type="scientific">Chloropicon primus</name>
    <dbReference type="NCBI Taxonomy" id="1764295"/>
    <lineage>
        <taxon>Eukaryota</taxon>
        <taxon>Viridiplantae</taxon>
        <taxon>Chlorophyta</taxon>
        <taxon>Chloropicophyceae</taxon>
        <taxon>Chloropicales</taxon>
        <taxon>Chloropicaceae</taxon>
        <taxon>Chloropicon</taxon>
    </lineage>
</organism>
<evidence type="ECO:0000313" key="6">
    <source>
        <dbReference type="EMBL" id="QDZ20534.1"/>
    </source>
</evidence>
<gene>
    <name evidence="6" type="ORF">A3770_04p30520</name>
</gene>
<dbReference type="STRING" id="1764295.A0A5B8MKD4"/>
<evidence type="ECO:0000256" key="2">
    <source>
        <dbReference type="ARBA" id="ARBA00004496"/>
    </source>
</evidence>
<dbReference type="OrthoDB" id="1272at2759"/>
<accession>A0A5B8MKD4</accession>
<dbReference type="Pfam" id="PF14811">
    <property type="entry name" value="TPD"/>
    <property type="match status" value="1"/>
</dbReference>
<evidence type="ECO:0000313" key="7">
    <source>
        <dbReference type="Proteomes" id="UP000316726"/>
    </source>
</evidence>
<reference evidence="6 7" key="1">
    <citation type="submission" date="2018-07" db="EMBL/GenBank/DDBJ databases">
        <title>The complete nuclear genome of the prasinophyte Chloropicon primus (CCMP1205).</title>
        <authorList>
            <person name="Pombert J.-F."/>
            <person name="Otis C."/>
            <person name="Turmel M."/>
            <person name="Lemieux C."/>
        </authorList>
    </citation>
    <scope>NUCLEOTIDE SEQUENCE [LARGE SCALE GENOMIC DNA]</scope>
    <source>
        <strain evidence="6 7">CCMP1205</strain>
    </source>
</reference>
<keyword evidence="4" id="KW-0539">Nucleus</keyword>
<keyword evidence="3" id="KW-0963">Cytoplasm</keyword>
<name>A0A5B8MKD4_9CHLO</name>
<dbReference type="PANTHER" id="PTHR31661">
    <property type="entry name" value="SIMILAR TO CDNA SEQUENCE BC052040"/>
    <property type="match status" value="1"/>
</dbReference>
<dbReference type="GO" id="GO:0005634">
    <property type="term" value="C:nucleus"/>
    <property type="evidence" value="ECO:0007669"/>
    <property type="project" value="UniProtKB-SubCell"/>
</dbReference>
<dbReference type="AlphaFoldDB" id="A0A5B8MKD4"/>
<sequence length="294" mass="33008">MKQDEFERVRSALFCTSSGKGGGDRKCGLVNQPDFKALLAEFPWIRYDTLVSIYSQDCVARVKQAYGIHRRQERLDEYGERWRQGESLVAISECLDFPPCSLARLLLPNLLGSAFVTGVPGRVTKIFNDPDCLQPLLEHQGGDSNKLLDSGSIPRLISDVKACIKRDHVSSPLVASVKRAVGLEYEAVLYQLLSSSGLAYETESDLRKKGATKTPDALLKIPFLLGDKVVNWIDSKACFCSEELYYNDGVKQFKQYVNRFGPGLVIYWFGYVEDIPFEEGVLISDSFPEQFTHL</sequence>
<dbReference type="EMBL" id="CP031037">
    <property type="protein sequence ID" value="QDZ20534.1"/>
    <property type="molecule type" value="Genomic_DNA"/>
</dbReference>
<proteinExistence type="predicted"/>
<keyword evidence="7" id="KW-1185">Reference proteome</keyword>
<protein>
    <recommendedName>
        <fullName evidence="5">CDAN1-interacting nuclease 1</fullName>
    </recommendedName>
</protein>
<evidence type="ECO:0000256" key="4">
    <source>
        <dbReference type="ARBA" id="ARBA00023242"/>
    </source>
</evidence>